<protein>
    <submittedName>
        <fullName evidence="1">Uncharacterized protein</fullName>
    </submittedName>
</protein>
<gene>
    <name evidence="1" type="ordered locus">Aasi_0743</name>
</gene>
<dbReference type="HOGENOM" id="CLU_2033196_0_0_10"/>
<evidence type="ECO:0000313" key="1">
    <source>
        <dbReference type="EMBL" id="ACE06126.1"/>
    </source>
</evidence>
<accession>B3ESC4</accession>
<dbReference type="STRING" id="452471.Aasi_0743"/>
<organism evidence="1 2">
    <name type="scientific">Amoebophilus asiaticus (strain 5a2)</name>
    <dbReference type="NCBI Taxonomy" id="452471"/>
    <lineage>
        <taxon>Bacteria</taxon>
        <taxon>Pseudomonadati</taxon>
        <taxon>Bacteroidota</taxon>
        <taxon>Cytophagia</taxon>
        <taxon>Cytophagales</taxon>
        <taxon>Amoebophilaceae</taxon>
        <taxon>Candidatus Amoebophilus</taxon>
    </lineage>
</organism>
<keyword evidence="2" id="KW-1185">Reference proteome</keyword>
<dbReference type="EMBL" id="CP001102">
    <property type="protein sequence ID" value="ACE06126.1"/>
    <property type="molecule type" value="Genomic_DNA"/>
</dbReference>
<dbReference type="AlphaFoldDB" id="B3ESC4"/>
<dbReference type="Proteomes" id="UP000001227">
    <property type="component" value="Chromosome"/>
</dbReference>
<dbReference type="KEGG" id="aas:Aasi_0743"/>
<evidence type="ECO:0000313" key="2">
    <source>
        <dbReference type="Proteomes" id="UP000001227"/>
    </source>
</evidence>
<dbReference type="RefSeq" id="WP_012472894.1">
    <property type="nucleotide sequence ID" value="NC_010830.1"/>
</dbReference>
<reference evidence="1 2" key="1">
    <citation type="journal article" date="2010" name="J. Bacteriol.">
        <title>The genome of the amoeba symbiont 'Candidatus Amoebophilus asiaticus' reveals common mechanisms for host cell interaction among amoeba-associated bacteria.</title>
        <authorList>
            <person name="Schmitz-Esser S."/>
            <person name="Tischler P."/>
            <person name="Arnold R."/>
            <person name="Montanaro J."/>
            <person name="Wagner M."/>
            <person name="Rattei T."/>
            <person name="Horn M."/>
        </authorList>
    </citation>
    <scope>NUCLEOTIDE SEQUENCE [LARGE SCALE GENOMIC DNA]</scope>
    <source>
        <strain evidence="1 2">5a2</strain>
    </source>
</reference>
<proteinExistence type="predicted"/>
<sequence length="121" mass="13440">MKGSVWISNTIISGSTSIQGKTYIINTEFDNLTVRGRLPINSSKAKGLLDVVEKFEALNTAFEDKVNILGFFKTRNSVFQKEVDIVVKVDALQACFENTITIMSGKTLLKDVISLYPKAYV</sequence>
<name>B3ESC4_AMOA5</name>